<dbReference type="PIRSF" id="PIRSF500176">
    <property type="entry name" value="L_ASNase"/>
    <property type="match status" value="1"/>
</dbReference>
<gene>
    <name evidence="2" type="ORF">C495_11974</name>
</gene>
<dbReference type="OrthoDB" id="105697at2157"/>
<dbReference type="eggNOG" id="arCOG02053">
    <property type="taxonomic scope" value="Archaea"/>
</dbReference>
<keyword evidence="3" id="KW-1185">Reference proteome</keyword>
<reference evidence="2 3" key="1">
    <citation type="journal article" date="2014" name="PLoS Genet.">
        <title>Phylogenetically driven sequencing of extremely halophilic archaea reveals strategies for static and dynamic osmo-response.</title>
        <authorList>
            <person name="Becker E.A."/>
            <person name="Seitzer P.M."/>
            <person name="Tritt A."/>
            <person name="Larsen D."/>
            <person name="Krusor M."/>
            <person name="Yao A.I."/>
            <person name="Wu D."/>
            <person name="Madern D."/>
            <person name="Eisen J.A."/>
            <person name="Darling A.E."/>
            <person name="Facciotti M.T."/>
        </authorList>
    </citation>
    <scope>NUCLEOTIDE SEQUENCE [LARGE SCALE GENOMIC DNA]</scope>
    <source>
        <strain evidence="2 3">JCM 14089</strain>
    </source>
</reference>
<dbReference type="InterPro" id="IPR014729">
    <property type="entry name" value="Rossmann-like_a/b/a_fold"/>
</dbReference>
<dbReference type="CDD" id="cd00293">
    <property type="entry name" value="USP-like"/>
    <property type="match status" value="1"/>
</dbReference>
<evidence type="ECO:0000313" key="3">
    <source>
        <dbReference type="Proteomes" id="UP000011661"/>
    </source>
</evidence>
<comment type="caution">
    <text evidence="2">The sequence shown here is derived from an EMBL/GenBank/DDBJ whole genome shotgun (WGS) entry which is preliminary data.</text>
</comment>
<dbReference type="Proteomes" id="UP000011661">
    <property type="component" value="Unassembled WGS sequence"/>
</dbReference>
<dbReference type="PATRIC" id="fig|1230460.4.peg.2433"/>
<name>L9W8H2_9EURY</name>
<dbReference type="PIRSF" id="PIRSF001220">
    <property type="entry name" value="L-ASNase_gatD"/>
    <property type="match status" value="1"/>
</dbReference>
<dbReference type="PRINTS" id="PR01438">
    <property type="entry name" value="UNVRSLSTRESS"/>
</dbReference>
<dbReference type="PANTHER" id="PTHR31964:SF113">
    <property type="entry name" value="USPA DOMAIN-CONTAINING PROTEIN"/>
    <property type="match status" value="1"/>
</dbReference>
<accession>L9W8H2</accession>
<dbReference type="PANTHER" id="PTHR31964">
    <property type="entry name" value="ADENINE NUCLEOTIDE ALPHA HYDROLASES-LIKE SUPERFAMILY PROTEIN"/>
    <property type="match status" value="1"/>
</dbReference>
<dbReference type="SUPFAM" id="SSF52402">
    <property type="entry name" value="Adenine nucleotide alpha hydrolases-like"/>
    <property type="match status" value="1"/>
</dbReference>
<protein>
    <submittedName>
        <fullName evidence="2">UspA domain-containing protein</fullName>
    </submittedName>
</protein>
<dbReference type="Gene3D" id="3.40.50.620">
    <property type="entry name" value="HUPs"/>
    <property type="match status" value="1"/>
</dbReference>
<dbReference type="InterPro" id="IPR006015">
    <property type="entry name" value="Universal_stress_UspA"/>
</dbReference>
<proteinExistence type="predicted"/>
<dbReference type="EMBL" id="AOHX01000039">
    <property type="protein sequence ID" value="ELY44618.1"/>
    <property type="molecule type" value="Genomic_DNA"/>
</dbReference>
<dbReference type="InterPro" id="IPR006016">
    <property type="entry name" value="UspA"/>
</dbReference>
<evidence type="ECO:0000313" key="2">
    <source>
        <dbReference type="EMBL" id="ELY44618.1"/>
    </source>
</evidence>
<dbReference type="AlphaFoldDB" id="L9W8H2"/>
<sequence length="141" mass="14994">MSRSILVAHDGSSHAQAALEYALEMFPDTRLVVFHAIDPFELTPDEDRLPPLTEDWLAEQHDEAATLFADALEAVDTEGVVIETETAVGSPAQTIVAAVEETGVDGIVIGSRGRGNVAEARMGSTAELVVKRASVPVTVVR</sequence>
<organism evidence="2 3">
    <name type="scientific">Natronorubrum sulfidifaciens JCM 14089</name>
    <dbReference type="NCBI Taxonomy" id="1230460"/>
    <lineage>
        <taxon>Archaea</taxon>
        <taxon>Methanobacteriati</taxon>
        <taxon>Methanobacteriota</taxon>
        <taxon>Stenosarchaea group</taxon>
        <taxon>Halobacteria</taxon>
        <taxon>Halobacteriales</taxon>
        <taxon>Natrialbaceae</taxon>
        <taxon>Natronorubrum</taxon>
    </lineage>
</organism>
<evidence type="ECO:0000259" key="1">
    <source>
        <dbReference type="Pfam" id="PF00582"/>
    </source>
</evidence>
<dbReference type="STRING" id="1230460.C495_11974"/>
<dbReference type="InterPro" id="IPR006034">
    <property type="entry name" value="Asparaginase/glutaminase-like"/>
</dbReference>
<feature type="domain" description="UspA" evidence="1">
    <location>
        <begin position="1"/>
        <end position="141"/>
    </location>
</feature>
<dbReference type="RefSeq" id="WP_008163175.1">
    <property type="nucleotide sequence ID" value="NZ_AOHX01000039.1"/>
</dbReference>
<dbReference type="Pfam" id="PF00582">
    <property type="entry name" value="Usp"/>
    <property type="match status" value="1"/>
</dbReference>